<sequence length="337" mass="38228">MKKEEFINPFIHLLQSNDEDSLFCIVLFIALVLIQQNETGMMQQQNELYRFMGKNGSLTRLLQIIQDDSIQREDVKQFSTLIIASLYKAIQLPDKFRGSIIDLLKQMSNGDDVEVVHLSILVLSRIAECKDNHTDITSGDFENALRNYIQSDNPQTVDQAFCNVPYASDLWGGLFDVAKNSVKLEQSEPGLFLNFDLPKFTTKTPVATAVEQPEMGDQIGIFLQYELQSTLQDTERQLKPRQAVIERTQALMAKVLEAMIGIQASEIDFYATNILDEQNGEARRREIQCPSLLLITSVPVPDEVLDSKRSPIDKILQSEHALALYNFRIDEGMLAHL</sequence>
<reference evidence="1 2" key="1">
    <citation type="submission" date="2019-03" db="EMBL/GenBank/DDBJ databases">
        <title>Single cell metagenomics reveals metabolic interactions within the superorganism composed of flagellate Streblomastix strix and complex community of Bacteroidetes bacteria on its surface.</title>
        <authorList>
            <person name="Treitli S.C."/>
            <person name="Kolisko M."/>
            <person name="Husnik F."/>
            <person name="Keeling P."/>
            <person name="Hampl V."/>
        </authorList>
    </citation>
    <scope>NUCLEOTIDE SEQUENCE [LARGE SCALE GENOMIC DNA]</scope>
    <source>
        <strain evidence="1">ST1C</strain>
    </source>
</reference>
<dbReference type="SUPFAM" id="SSF48371">
    <property type="entry name" value="ARM repeat"/>
    <property type="match status" value="1"/>
</dbReference>
<protein>
    <submittedName>
        <fullName evidence="1">Uncharacterized protein</fullName>
    </submittedName>
</protein>
<dbReference type="InterPro" id="IPR011989">
    <property type="entry name" value="ARM-like"/>
</dbReference>
<evidence type="ECO:0000313" key="1">
    <source>
        <dbReference type="EMBL" id="KAA6366140.1"/>
    </source>
</evidence>
<evidence type="ECO:0000313" key="2">
    <source>
        <dbReference type="Proteomes" id="UP000324800"/>
    </source>
</evidence>
<comment type="caution">
    <text evidence="1">The sequence shown here is derived from an EMBL/GenBank/DDBJ whole genome shotgun (WGS) entry which is preliminary data.</text>
</comment>
<name>A0A5J4U7H3_9EUKA</name>
<accession>A0A5J4U7H3</accession>
<feature type="non-terminal residue" evidence="1">
    <location>
        <position position="337"/>
    </location>
</feature>
<dbReference type="Proteomes" id="UP000324800">
    <property type="component" value="Unassembled WGS sequence"/>
</dbReference>
<dbReference type="EMBL" id="SNRW01019703">
    <property type="protein sequence ID" value="KAA6366140.1"/>
    <property type="molecule type" value="Genomic_DNA"/>
</dbReference>
<dbReference type="AlphaFoldDB" id="A0A5J4U7H3"/>
<organism evidence="1 2">
    <name type="scientific">Streblomastix strix</name>
    <dbReference type="NCBI Taxonomy" id="222440"/>
    <lineage>
        <taxon>Eukaryota</taxon>
        <taxon>Metamonada</taxon>
        <taxon>Preaxostyla</taxon>
        <taxon>Oxymonadida</taxon>
        <taxon>Streblomastigidae</taxon>
        <taxon>Streblomastix</taxon>
    </lineage>
</organism>
<proteinExistence type="predicted"/>
<dbReference type="InterPro" id="IPR016024">
    <property type="entry name" value="ARM-type_fold"/>
</dbReference>
<dbReference type="Gene3D" id="1.25.10.10">
    <property type="entry name" value="Leucine-rich Repeat Variant"/>
    <property type="match status" value="1"/>
</dbReference>
<gene>
    <name evidence="1" type="ORF">EZS28_038333</name>
</gene>